<dbReference type="AlphaFoldDB" id="K7UHH9"/>
<reference evidence="1" key="1">
    <citation type="submission" date="2015-12" db="EMBL/GenBank/DDBJ databases">
        <title>Update maize B73 reference genome by single molecule sequencing technologies.</title>
        <authorList>
            <consortium name="Maize Genome Sequencing Project"/>
            <person name="Ware D."/>
        </authorList>
    </citation>
    <scope>NUCLEOTIDE SEQUENCE</scope>
    <source>
        <tissue evidence="1">Seedling</tissue>
    </source>
</reference>
<accession>K7UHH9</accession>
<name>K7UHH9_MAIZE</name>
<protein>
    <submittedName>
        <fullName evidence="1">Uncharacterized protein</fullName>
    </submittedName>
</protein>
<organism evidence="1">
    <name type="scientific">Zea mays</name>
    <name type="common">Maize</name>
    <dbReference type="NCBI Taxonomy" id="4577"/>
    <lineage>
        <taxon>Eukaryota</taxon>
        <taxon>Viridiplantae</taxon>
        <taxon>Streptophyta</taxon>
        <taxon>Embryophyta</taxon>
        <taxon>Tracheophyta</taxon>
        <taxon>Spermatophyta</taxon>
        <taxon>Magnoliopsida</taxon>
        <taxon>Liliopsida</taxon>
        <taxon>Poales</taxon>
        <taxon>Poaceae</taxon>
        <taxon>PACMAD clade</taxon>
        <taxon>Panicoideae</taxon>
        <taxon>Andropogonodae</taxon>
        <taxon>Andropogoneae</taxon>
        <taxon>Tripsacinae</taxon>
        <taxon>Zea</taxon>
    </lineage>
</organism>
<gene>
    <name evidence="1" type="ORF">ZEAMMB73_Zm00001d051315</name>
</gene>
<dbReference type="PaxDb" id="4577-GRMZM2G039810_P01"/>
<evidence type="ECO:0000313" key="1">
    <source>
        <dbReference type="EMBL" id="AQK54010.1"/>
    </source>
</evidence>
<dbReference type="InParanoid" id="K7UHH9"/>
<proteinExistence type="predicted"/>
<dbReference type="EMBL" id="CM000780">
    <property type="protein sequence ID" value="AQK54010.1"/>
    <property type="molecule type" value="Genomic_DNA"/>
</dbReference>
<dbReference type="HOGENOM" id="CLU_2472368_0_0_1"/>
<sequence length="88" mass="9132">MSAGLLSQGNLERECRTADSIAGVVLMPSVLESGGGRKSRVARISVGVACFIVFMMILSVIGLLGSKGNVCALVSARGLHRSVLTRAE</sequence>